<dbReference type="SUPFAM" id="SSF110324">
    <property type="entry name" value="Ribosomal L27 protein-like"/>
    <property type="match status" value="1"/>
</dbReference>
<dbReference type="InterPro" id="IPR019495">
    <property type="entry name" value="EXOSC1_C"/>
</dbReference>
<organism evidence="6">
    <name type="scientific">Culicoides sonorensis</name>
    <name type="common">Biting midge</name>
    <dbReference type="NCBI Taxonomy" id="179676"/>
    <lineage>
        <taxon>Eukaryota</taxon>
        <taxon>Metazoa</taxon>
        <taxon>Ecdysozoa</taxon>
        <taxon>Arthropoda</taxon>
        <taxon>Hexapoda</taxon>
        <taxon>Insecta</taxon>
        <taxon>Pterygota</taxon>
        <taxon>Neoptera</taxon>
        <taxon>Endopterygota</taxon>
        <taxon>Diptera</taxon>
        <taxon>Nematocera</taxon>
        <taxon>Chironomoidea</taxon>
        <taxon>Ceratopogonidae</taxon>
        <taxon>Ceratopogoninae</taxon>
        <taxon>Culicoides</taxon>
        <taxon>Monoculicoides</taxon>
    </lineage>
</organism>
<protein>
    <submittedName>
        <fullName evidence="6">CSON012114 protein</fullName>
    </submittedName>
</protein>
<dbReference type="CDD" id="cd05791">
    <property type="entry name" value="S1_CSL4"/>
    <property type="match status" value="1"/>
</dbReference>
<dbReference type="InterPro" id="IPR039771">
    <property type="entry name" value="Csl4"/>
</dbReference>
<dbReference type="EMBL" id="UFQS01000555">
    <property type="protein sequence ID" value="SSX04884.1"/>
    <property type="molecule type" value="Genomic_DNA"/>
</dbReference>
<accession>A0A336KJ09</accession>
<evidence type="ECO:0000313" key="6">
    <source>
        <dbReference type="EMBL" id="SSX04884.1"/>
    </source>
</evidence>
<reference evidence="6" key="1">
    <citation type="submission" date="2018-04" db="EMBL/GenBank/DDBJ databases">
        <authorList>
            <person name="Go L.Y."/>
            <person name="Mitchell J.A."/>
        </authorList>
    </citation>
    <scope>NUCLEOTIDE SEQUENCE</scope>
    <source>
        <tissue evidence="6">Whole organism</tissue>
    </source>
</reference>
<dbReference type="OMA" id="PMVPVGW"/>
<dbReference type="GO" id="GO:0005737">
    <property type="term" value="C:cytoplasm"/>
    <property type="evidence" value="ECO:0007669"/>
    <property type="project" value="TreeGrafter"/>
</dbReference>
<evidence type="ECO:0000259" key="4">
    <source>
        <dbReference type="Pfam" id="PF10447"/>
    </source>
</evidence>
<dbReference type="Gene3D" id="2.40.50.100">
    <property type="match status" value="1"/>
</dbReference>
<dbReference type="Gene3D" id="2.40.50.140">
    <property type="entry name" value="Nucleic acid-binding proteins"/>
    <property type="match status" value="1"/>
</dbReference>
<dbReference type="InterPro" id="IPR025721">
    <property type="entry name" value="Exosome_cplx_N_dom"/>
</dbReference>
<dbReference type="Pfam" id="PF14382">
    <property type="entry name" value="ECR1_N"/>
    <property type="match status" value="1"/>
</dbReference>
<evidence type="ECO:0000256" key="1">
    <source>
        <dbReference type="ARBA" id="ARBA00004604"/>
    </source>
</evidence>
<dbReference type="AlphaFoldDB" id="A0A336KJ09"/>
<feature type="domain" description="Exosome complex component CSL4 C-terminal" evidence="4">
    <location>
        <begin position="100"/>
        <end position="137"/>
    </location>
</feature>
<dbReference type="SUPFAM" id="SSF50249">
    <property type="entry name" value="Nucleic acid-binding proteins"/>
    <property type="match status" value="1"/>
</dbReference>
<dbReference type="PANTHER" id="PTHR12686:SF8">
    <property type="entry name" value="EXOSOME COMPLEX COMPONENT CSL4"/>
    <property type="match status" value="1"/>
</dbReference>
<keyword evidence="2" id="KW-0963">Cytoplasm</keyword>
<feature type="domain" description="Exosome complex component N-terminal" evidence="5">
    <location>
        <begin position="11"/>
        <end position="46"/>
    </location>
</feature>
<dbReference type="FunFam" id="2.40.50.140:FF:000198">
    <property type="entry name" value="Exosome complex component CSL4"/>
    <property type="match status" value="1"/>
</dbReference>
<evidence type="ECO:0000256" key="3">
    <source>
        <dbReference type="ARBA" id="ARBA00022835"/>
    </source>
</evidence>
<name>A0A336KJ09_CULSO</name>
<dbReference type="GO" id="GO:0005730">
    <property type="term" value="C:nucleolus"/>
    <property type="evidence" value="ECO:0007669"/>
    <property type="project" value="UniProtKB-SubCell"/>
</dbReference>
<dbReference type="InterPro" id="IPR012340">
    <property type="entry name" value="NA-bd_OB-fold"/>
</dbReference>
<comment type="subcellular location">
    <subcellularLocation>
        <location evidence="1">Nucleus</location>
        <location evidence="1">Nucleolus</location>
    </subcellularLocation>
</comment>
<dbReference type="VEuPathDB" id="VectorBase:CSON012114"/>
<gene>
    <name evidence="6" type="primary">CSON012114</name>
</gene>
<dbReference type="PANTHER" id="PTHR12686">
    <property type="entry name" value="3'-5' EXORIBONUCLEASE CSL4-RELATED"/>
    <property type="match status" value="1"/>
</dbReference>
<dbReference type="Pfam" id="PF10447">
    <property type="entry name" value="EXOSC1"/>
    <property type="match status" value="1"/>
</dbReference>
<dbReference type="GO" id="GO:0003723">
    <property type="term" value="F:RNA binding"/>
    <property type="evidence" value="ECO:0007669"/>
    <property type="project" value="InterPro"/>
</dbReference>
<evidence type="ECO:0000259" key="5">
    <source>
        <dbReference type="Pfam" id="PF14382"/>
    </source>
</evidence>
<dbReference type="EMBL" id="UFQT01000555">
    <property type="protein sequence ID" value="SSX25247.1"/>
    <property type="molecule type" value="Genomic_DNA"/>
</dbReference>
<dbReference type="GO" id="GO:0006396">
    <property type="term" value="P:RNA processing"/>
    <property type="evidence" value="ECO:0007669"/>
    <property type="project" value="InterPro"/>
</dbReference>
<sequence length="214" mass="24111">MTTDEQSEELICIPGQRICPLTDETISGEGTYERAGYIYSNLAGILKFRKSDKLTYIDVISPKNKTILPIPGDVVTCRIQVINQRFAKCLIIGIGDVVLNRHLRGILRKEDVRATDKDRVEIYKCFRPGDIILAKVMPQTEIHTYQLTTAENELGVVVAIARGQDVPMVPIGWTEMQCPITLVKEPRKVAKLMPESKLQAVIKTEFIKEEPTDK</sequence>
<proteinExistence type="predicted"/>
<evidence type="ECO:0000256" key="2">
    <source>
        <dbReference type="ARBA" id="ARBA00022490"/>
    </source>
</evidence>
<dbReference type="GO" id="GO:0000176">
    <property type="term" value="C:nuclear exosome (RNase complex)"/>
    <property type="evidence" value="ECO:0007669"/>
    <property type="project" value="TreeGrafter"/>
</dbReference>
<evidence type="ECO:0000313" key="7">
    <source>
        <dbReference type="EMBL" id="SSX25247.1"/>
    </source>
</evidence>
<reference evidence="7" key="2">
    <citation type="submission" date="2018-07" db="EMBL/GenBank/DDBJ databases">
        <authorList>
            <person name="Quirk P.G."/>
            <person name="Krulwich T.A."/>
        </authorList>
    </citation>
    <scope>NUCLEOTIDE SEQUENCE</scope>
</reference>
<keyword evidence="3" id="KW-0271">Exosome</keyword>